<protein>
    <recommendedName>
        <fullName evidence="9">Rac GTPase-activating protein 1</fullName>
    </recommendedName>
</protein>
<dbReference type="InterPro" id="IPR002219">
    <property type="entry name" value="PKC_DAG/PE"/>
</dbReference>
<evidence type="ECO:0000259" key="5">
    <source>
        <dbReference type="PROSITE" id="PS50081"/>
    </source>
</evidence>
<dbReference type="InterPro" id="IPR000198">
    <property type="entry name" value="RhoGAP_dom"/>
</dbReference>
<dbReference type="Pfam" id="PF00620">
    <property type="entry name" value="RhoGAP"/>
    <property type="match status" value="1"/>
</dbReference>
<dbReference type="GO" id="GO:0005634">
    <property type="term" value="C:nucleus"/>
    <property type="evidence" value="ECO:0007669"/>
    <property type="project" value="TreeGrafter"/>
</dbReference>
<feature type="region of interest" description="Disordered" evidence="4">
    <location>
        <begin position="152"/>
        <end position="171"/>
    </location>
</feature>
<accession>A0AAW1VDW8</accession>
<feature type="domain" description="Phorbol-ester/DAG-type" evidence="5">
    <location>
        <begin position="288"/>
        <end position="337"/>
    </location>
</feature>
<feature type="domain" description="Rho-GAP" evidence="6">
    <location>
        <begin position="358"/>
        <end position="536"/>
    </location>
</feature>
<feature type="coiled-coil region" evidence="3">
    <location>
        <begin position="19"/>
        <end position="81"/>
    </location>
</feature>
<dbReference type="SMART" id="SM00109">
    <property type="entry name" value="C1"/>
    <property type="match status" value="1"/>
</dbReference>
<proteinExistence type="predicted"/>
<reference evidence="7 8" key="1">
    <citation type="submission" date="2023-03" db="EMBL/GenBank/DDBJ databases">
        <title>Genome insight into feeding habits of ladybird beetles.</title>
        <authorList>
            <person name="Li H.-S."/>
            <person name="Huang Y.-H."/>
            <person name="Pang H."/>
        </authorList>
    </citation>
    <scope>NUCLEOTIDE SEQUENCE [LARGE SCALE GENOMIC DNA]</scope>
    <source>
        <strain evidence="7">SYSU_2023b</strain>
        <tissue evidence="7">Whole body</tissue>
    </source>
</reference>
<dbReference type="InterPro" id="IPR008936">
    <property type="entry name" value="Rho_GTPase_activation_prot"/>
</dbReference>
<keyword evidence="1" id="KW-0479">Metal-binding</keyword>
<dbReference type="PROSITE" id="PS50238">
    <property type="entry name" value="RHOGAP"/>
    <property type="match status" value="1"/>
</dbReference>
<dbReference type="PANTHER" id="PTHR46199:SF3">
    <property type="entry name" value="RAC GTPASE-ACTIVATING PROTEIN 1"/>
    <property type="match status" value="1"/>
</dbReference>
<keyword evidence="2" id="KW-0862">Zinc</keyword>
<keyword evidence="8" id="KW-1185">Reference proteome</keyword>
<dbReference type="GO" id="GO:0032154">
    <property type="term" value="C:cleavage furrow"/>
    <property type="evidence" value="ECO:0007669"/>
    <property type="project" value="TreeGrafter"/>
</dbReference>
<dbReference type="Gene3D" id="1.10.555.10">
    <property type="entry name" value="Rho GTPase activation protein"/>
    <property type="match status" value="1"/>
</dbReference>
<dbReference type="GO" id="GO:0030496">
    <property type="term" value="C:midbody"/>
    <property type="evidence" value="ECO:0007669"/>
    <property type="project" value="TreeGrafter"/>
</dbReference>
<name>A0AAW1VDW8_9CUCU</name>
<evidence type="ECO:0000256" key="2">
    <source>
        <dbReference type="ARBA" id="ARBA00022833"/>
    </source>
</evidence>
<dbReference type="PROSITE" id="PS00479">
    <property type="entry name" value="ZF_DAG_PE_1"/>
    <property type="match status" value="1"/>
</dbReference>
<evidence type="ECO:0000313" key="7">
    <source>
        <dbReference type="EMBL" id="KAK9891336.1"/>
    </source>
</evidence>
<dbReference type="PROSITE" id="PS50081">
    <property type="entry name" value="ZF_DAG_PE_2"/>
    <property type="match status" value="1"/>
</dbReference>
<dbReference type="SUPFAM" id="SSF48350">
    <property type="entry name" value="GTPase activation domain, GAP"/>
    <property type="match status" value="1"/>
</dbReference>
<evidence type="ECO:0000313" key="8">
    <source>
        <dbReference type="Proteomes" id="UP001431783"/>
    </source>
</evidence>
<dbReference type="GO" id="GO:0007266">
    <property type="term" value="P:Rho protein signal transduction"/>
    <property type="evidence" value="ECO:0007669"/>
    <property type="project" value="TreeGrafter"/>
</dbReference>
<dbReference type="EMBL" id="JARQZJ010000128">
    <property type="protein sequence ID" value="KAK9891336.1"/>
    <property type="molecule type" value="Genomic_DNA"/>
</dbReference>
<dbReference type="AlphaFoldDB" id="A0AAW1VDW8"/>
<dbReference type="CDD" id="cd20821">
    <property type="entry name" value="C1_MgcRacGAP"/>
    <property type="match status" value="1"/>
</dbReference>
<gene>
    <name evidence="7" type="ORF">WA026_014579</name>
</gene>
<dbReference type="InterPro" id="IPR046349">
    <property type="entry name" value="C1-like_sf"/>
</dbReference>
<dbReference type="SUPFAM" id="SSF57889">
    <property type="entry name" value="Cysteine-rich domain"/>
    <property type="match status" value="1"/>
</dbReference>
<dbReference type="GO" id="GO:0051233">
    <property type="term" value="C:spindle midzone"/>
    <property type="evidence" value="ECO:0007669"/>
    <property type="project" value="TreeGrafter"/>
</dbReference>
<evidence type="ECO:0000256" key="1">
    <source>
        <dbReference type="ARBA" id="ARBA00022723"/>
    </source>
</evidence>
<evidence type="ECO:0000256" key="4">
    <source>
        <dbReference type="SAM" id="MobiDB-lite"/>
    </source>
</evidence>
<dbReference type="GO" id="GO:0046872">
    <property type="term" value="F:metal ion binding"/>
    <property type="evidence" value="ECO:0007669"/>
    <property type="project" value="UniProtKB-KW"/>
</dbReference>
<sequence>METSYIEFVQNSSVLHHNFQKSQEECLRLKERLDMMTRDNKDLEKKLDFARKLLDQEKSNTKAVERERDNLDMQIAQVKELFLRDRNTRRVIPEDTLEKLAFLDTIRIDNEEAPHLSCIPEVNSTGSILSNFSYSKSEDDLDISGKFHWKKHRPSTGAALEQPATKKRRSSGNRIVEISTNDTVRATTTLTMPKNGPITATSVIEAVPLAPSAPISNAYAPSAPPPDTPQSKESYKHFREAPGIPSDIVFQSWARSEGPPKPVRAKFERVDAKSRQESNNDIGYGQKQHVLQMKLIMMPNNCIVCHKKIGFTKSAWKCKDCKNVCHMECKDQLSTLCIPVVNTPNQGNGLGVISDYTGTIPPLVPPIIIHCINEIESRETKEVGLYRVPGSEMDVKNLKERFLRGKAAPCLNDVDVYVLCGVIKDFLRSLEPLVTKNLLKDFFRAAEHNNNQMLFQTISELPQSNRDTLAYIILHLQRISELKEVKMPADNLAKIFAPTLIGFTSENLKDKSEVITELMQQINVMKFLLATPPSYWESLIHVNQTQCGARLQQTPSTDSLLIRSTKTPMRLQGNTPKKRRFFPTPPDNRY</sequence>
<evidence type="ECO:0000259" key="6">
    <source>
        <dbReference type="PROSITE" id="PS50238"/>
    </source>
</evidence>
<dbReference type="GO" id="GO:0051256">
    <property type="term" value="P:mitotic spindle midzone assembly"/>
    <property type="evidence" value="ECO:0007669"/>
    <property type="project" value="TreeGrafter"/>
</dbReference>
<dbReference type="Proteomes" id="UP001431783">
    <property type="component" value="Unassembled WGS sequence"/>
</dbReference>
<comment type="caution">
    <text evidence="7">The sequence shown here is derived from an EMBL/GenBank/DDBJ whole genome shotgun (WGS) entry which is preliminary data.</text>
</comment>
<evidence type="ECO:0008006" key="9">
    <source>
        <dbReference type="Google" id="ProtNLM"/>
    </source>
</evidence>
<organism evidence="7 8">
    <name type="scientific">Henosepilachna vigintioctopunctata</name>
    <dbReference type="NCBI Taxonomy" id="420089"/>
    <lineage>
        <taxon>Eukaryota</taxon>
        <taxon>Metazoa</taxon>
        <taxon>Ecdysozoa</taxon>
        <taxon>Arthropoda</taxon>
        <taxon>Hexapoda</taxon>
        <taxon>Insecta</taxon>
        <taxon>Pterygota</taxon>
        <taxon>Neoptera</taxon>
        <taxon>Endopterygota</taxon>
        <taxon>Coleoptera</taxon>
        <taxon>Polyphaga</taxon>
        <taxon>Cucujiformia</taxon>
        <taxon>Coccinelloidea</taxon>
        <taxon>Coccinellidae</taxon>
        <taxon>Epilachninae</taxon>
        <taxon>Epilachnini</taxon>
        <taxon>Henosepilachna</taxon>
    </lineage>
</organism>
<dbReference type="Gene3D" id="3.30.60.20">
    <property type="match status" value="1"/>
</dbReference>
<dbReference type="GO" id="GO:0097149">
    <property type="term" value="C:centralspindlin complex"/>
    <property type="evidence" value="ECO:0007669"/>
    <property type="project" value="TreeGrafter"/>
</dbReference>
<dbReference type="PANTHER" id="PTHR46199">
    <property type="entry name" value="RAC GTPASE-ACTIVATING PROTEIN 1"/>
    <property type="match status" value="1"/>
</dbReference>
<keyword evidence="3" id="KW-0175">Coiled coil</keyword>
<dbReference type="GO" id="GO:0000281">
    <property type="term" value="P:mitotic cytokinesis"/>
    <property type="evidence" value="ECO:0007669"/>
    <property type="project" value="TreeGrafter"/>
</dbReference>
<dbReference type="SMART" id="SM00324">
    <property type="entry name" value="RhoGAP"/>
    <property type="match status" value="1"/>
</dbReference>
<evidence type="ECO:0000256" key="3">
    <source>
        <dbReference type="SAM" id="Coils"/>
    </source>
</evidence>
<dbReference type="GO" id="GO:0005096">
    <property type="term" value="F:GTPase activator activity"/>
    <property type="evidence" value="ECO:0007669"/>
    <property type="project" value="TreeGrafter"/>
</dbReference>